<reference evidence="4 5" key="1">
    <citation type="submission" date="2017-10" db="EMBL/GenBank/DDBJ databases">
        <authorList>
            <person name="Banno H."/>
            <person name="Chua N.-H."/>
        </authorList>
    </citation>
    <scope>NUCLEOTIDE SEQUENCE [LARGE SCALE GENOMIC DNA]</scope>
    <source>
        <strain evidence="4">Vibrio tapetis CECT4600</strain>
    </source>
</reference>
<dbReference type="SUPFAM" id="SSF55729">
    <property type="entry name" value="Acyl-CoA N-acyltransferases (Nat)"/>
    <property type="match status" value="1"/>
</dbReference>
<protein>
    <submittedName>
        <fullName evidence="4">Putative N-acetyltransferase</fullName>
    </submittedName>
</protein>
<evidence type="ECO:0000313" key="5">
    <source>
        <dbReference type="Proteomes" id="UP000235828"/>
    </source>
</evidence>
<proteinExistence type="predicted"/>
<dbReference type="Pfam" id="PF00583">
    <property type="entry name" value="Acetyltransf_1"/>
    <property type="match status" value="1"/>
</dbReference>
<keyword evidence="1 4" id="KW-0808">Transferase</keyword>
<dbReference type="GO" id="GO:0008080">
    <property type="term" value="F:N-acetyltransferase activity"/>
    <property type="evidence" value="ECO:0007669"/>
    <property type="project" value="TreeGrafter"/>
</dbReference>
<name>A0A2N8ZM17_9VIBR</name>
<accession>A0A2N8ZM17</accession>
<dbReference type="Gene3D" id="3.40.630.30">
    <property type="match status" value="1"/>
</dbReference>
<sequence>MKVRHAAIQDSKTLLSFIELKAEFDRNMKGFQGEITTNIEKIERTLFGQSPFAHALLLESDNKAIGFALYHFRYSSFSGEASIWLDDLLVLGQERSKGCGAVLMKALMAQAQHTSASHISWTASPLNVRVHDFYKTIGAKIDRMDGERPYFRWETQTV</sequence>
<evidence type="ECO:0000259" key="3">
    <source>
        <dbReference type="PROSITE" id="PS51186"/>
    </source>
</evidence>
<dbReference type="PROSITE" id="PS51186">
    <property type="entry name" value="GNAT"/>
    <property type="match status" value="1"/>
</dbReference>
<dbReference type="OrthoDB" id="9799601at2"/>
<evidence type="ECO:0000256" key="1">
    <source>
        <dbReference type="ARBA" id="ARBA00022679"/>
    </source>
</evidence>
<keyword evidence="5" id="KW-1185">Reference proteome</keyword>
<organism evidence="4 5">
    <name type="scientific">Vibrio tapetis subsp. tapetis</name>
    <dbReference type="NCBI Taxonomy" id="1671868"/>
    <lineage>
        <taxon>Bacteria</taxon>
        <taxon>Pseudomonadati</taxon>
        <taxon>Pseudomonadota</taxon>
        <taxon>Gammaproteobacteria</taxon>
        <taxon>Vibrionales</taxon>
        <taxon>Vibrionaceae</taxon>
        <taxon>Vibrio</taxon>
    </lineage>
</organism>
<dbReference type="PANTHER" id="PTHR10545">
    <property type="entry name" value="DIAMINE N-ACETYLTRANSFERASE"/>
    <property type="match status" value="1"/>
</dbReference>
<dbReference type="PANTHER" id="PTHR10545:SF29">
    <property type="entry name" value="GH14572P-RELATED"/>
    <property type="match status" value="1"/>
</dbReference>
<dbReference type="InterPro" id="IPR000182">
    <property type="entry name" value="GNAT_dom"/>
</dbReference>
<dbReference type="RefSeq" id="WP_102525070.1">
    <property type="nucleotide sequence ID" value="NZ_LT960612.1"/>
</dbReference>
<dbReference type="InterPro" id="IPR016181">
    <property type="entry name" value="Acyl_CoA_acyltransferase"/>
</dbReference>
<dbReference type="AlphaFoldDB" id="A0A2N8ZM17"/>
<evidence type="ECO:0000256" key="2">
    <source>
        <dbReference type="ARBA" id="ARBA00023315"/>
    </source>
</evidence>
<dbReference type="EMBL" id="LT960612">
    <property type="protein sequence ID" value="SON52950.1"/>
    <property type="molecule type" value="Genomic_DNA"/>
</dbReference>
<dbReference type="InterPro" id="IPR051016">
    <property type="entry name" value="Diverse_Substrate_AcTransf"/>
</dbReference>
<dbReference type="KEGG" id="vta:B1339"/>
<feature type="domain" description="N-acetyltransferase" evidence="3">
    <location>
        <begin position="1"/>
        <end position="158"/>
    </location>
</feature>
<keyword evidence="2" id="KW-0012">Acyltransferase</keyword>
<evidence type="ECO:0000313" key="4">
    <source>
        <dbReference type="EMBL" id="SON52950.1"/>
    </source>
</evidence>
<gene>
    <name evidence="4" type="ORF">VTAP4600_B1339</name>
</gene>
<dbReference type="Proteomes" id="UP000235828">
    <property type="component" value="Chromosome B"/>
</dbReference>